<dbReference type="EMBL" id="VIEB01001694">
    <property type="protein sequence ID" value="TQD70755.1"/>
    <property type="molecule type" value="Genomic_DNA"/>
</dbReference>
<dbReference type="Proteomes" id="UP000315295">
    <property type="component" value="Unassembled WGS sequence"/>
</dbReference>
<evidence type="ECO:0000313" key="2">
    <source>
        <dbReference type="Proteomes" id="UP000315295"/>
    </source>
</evidence>
<keyword evidence="2" id="KW-1185">Reference proteome</keyword>
<organism evidence="1 2">
    <name type="scientific">Malus baccata</name>
    <name type="common">Siberian crab apple</name>
    <name type="synonym">Pyrus baccata</name>
    <dbReference type="NCBI Taxonomy" id="106549"/>
    <lineage>
        <taxon>Eukaryota</taxon>
        <taxon>Viridiplantae</taxon>
        <taxon>Streptophyta</taxon>
        <taxon>Embryophyta</taxon>
        <taxon>Tracheophyta</taxon>
        <taxon>Spermatophyta</taxon>
        <taxon>Magnoliopsida</taxon>
        <taxon>eudicotyledons</taxon>
        <taxon>Gunneridae</taxon>
        <taxon>Pentapetalae</taxon>
        <taxon>rosids</taxon>
        <taxon>fabids</taxon>
        <taxon>Rosales</taxon>
        <taxon>Rosaceae</taxon>
        <taxon>Amygdaloideae</taxon>
        <taxon>Maleae</taxon>
        <taxon>Malus</taxon>
    </lineage>
</organism>
<gene>
    <name evidence="1" type="ORF">C1H46_043710</name>
</gene>
<dbReference type="AlphaFoldDB" id="A0A540K955"/>
<evidence type="ECO:0000313" key="1">
    <source>
        <dbReference type="EMBL" id="TQD70755.1"/>
    </source>
</evidence>
<protein>
    <submittedName>
        <fullName evidence="1">Uncharacterized protein</fullName>
    </submittedName>
</protein>
<proteinExistence type="predicted"/>
<reference evidence="1 2" key="1">
    <citation type="journal article" date="2019" name="G3 (Bethesda)">
        <title>Sequencing of a Wild Apple (Malus baccata) Genome Unravels the Differences Between Cultivated and Wild Apple Species Regarding Disease Resistance and Cold Tolerance.</title>
        <authorList>
            <person name="Chen X."/>
        </authorList>
    </citation>
    <scope>NUCLEOTIDE SEQUENCE [LARGE SCALE GENOMIC DNA]</scope>
    <source>
        <strain evidence="2">cv. Shandingzi</strain>
        <tissue evidence="1">Leaves</tissue>
    </source>
</reference>
<sequence>MESERSEWRTGPEPDRCRSWVLRRTRRLSGMNLRVWDSRERDSASERMKSAASWFWGFGWAVLTWRY</sequence>
<comment type="caution">
    <text evidence="1">The sequence shown here is derived from an EMBL/GenBank/DDBJ whole genome shotgun (WGS) entry which is preliminary data.</text>
</comment>
<accession>A0A540K955</accession>
<name>A0A540K955_MALBA</name>